<accession>A0ABU0S8U7</accession>
<evidence type="ECO:0000259" key="2">
    <source>
        <dbReference type="Pfam" id="PF00171"/>
    </source>
</evidence>
<name>A0ABU0S8U7_9HYPH</name>
<evidence type="ECO:0000256" key="1">
    <source>
        <dbReference type="ARBA" id="ARBA00023002"/>
    </source>
</evidence>
<dbReference type="InterPro" id="IPR015590">
    <property type="entry name" value="Aldehyde_DH_dom"/>
</dbReference>
<evidence type="ECO:0000313" key="4">
    <source>
        <dbReference type="Proteomes" id="UP001237780"/>
    </source>
</evidence>
<dbReference type="InterPro" id="IPR016161">
    <property type="entry name" value="Ald_DH/histidinol_DH"/>
</dbReference>
<dbReference type="InterPro" id="IPR016163">
    <property type="entry name" value="Ald_DH_C"/>
</dbReference>
<dbReference type="PANTHER" id="PTHR11699">
    <property type="entry name" value="ALDEHYDE DEHYDROGENASE-RELATED"/>
    <property type="match status" value="1"/>
</dbReference>
<keyword evidence="1" id="KW-0560">Oxidoreductase</keyword>
<keyword evidence="4" id="KW-1185">Reference proteome</keyword>
<evidence type="ECO:0000313" key="3">
    <source>
        <dbReference type="EMBL" id="MDQ0996355.1"/>
    </source>
</evidence>
<dbReference type="CDD" id="cd07118">
    <property type="entry name" value="ALDH_SNDH"/>
    <property type="match status" value="1"/>
</dbReference>
<proteinExistence type="predicted"/>
<gene>
    <name evidence="3" type="ORF">QFZ34_001532</name>
</gene>
<dbReference type="Gene3D" id="3.40.309.10">
    <property type="entry name" value="Aldehyde Dehydrogenase, Chain A, domain 2"/>
    <property type="match status" value="1"/>
</dbReference>
<sequence>MEGPGQNLGLLMTVQPNFIRPDSSDPRLQNKSRYQMLVDGKSVDASSGKTIDRISPGHAGVVVGTWPDATADDVRSAINAARLAFDTGPWPRMSGAERSRLMFRTSELILAHVEEIALIESLEVGKPIAQARGEITFCADLWSYAAGQARALEGQTHNNIGDNRLGLVLREPVGVVGVITPWNFPFIIASERVPWAIGGGCTVVLKPSEFTSGTSIRMAELAREAGIPDGVFNVVTGYGDPAGQVLAEDPGTDMIAFTGSVRVGTKLGEIAARSVKRVGLELGGKGPQIVFADADLEAAADGIAYGVYHNAGQCCISGSRLLVQESVRDELLERLLDISRKVTFGDPLNEQTKIGAMISEAHAAKVHSYVEAGQAEGAKLLLGGVRVGEDSGLYYAPTVFSGVTGDMSIAREEIFGPVLSTLTFKTADEAVAMANASEYGLSASVWSTNLENALQSIRRIRAGRCWINSVIDGAPELPIGGYKKSGLGRELGRYGFDEYSQFKGIHVTLGKPDPWFG</sequence>
<dbReference type="Proteomes" id="UP001237780">
    <property type="component" value="Unassembled WGS sequence"/>
</dbReference>
<dbReference type="SUPFAM" id="SSF53720">
    <property type="entry name" value="ALDH-like"/>
    <property type="match status" value="1"/>
</dbReference>
<reference evidence="3 4" key="1">
    <citation type="submission" date="2023-07" db="EMBL/GenBank/DDBJ databases">
        <title>Comparative genomics of wheat-associated soil bacteria to identify genetic determinants of phenazine resistance.</title>
        <authorList>
            <person name="Mouncey N."/>
        </authorList>
    </citation>
    <scope>NUCLEOTIDE SEQUENCE [LARGE SCALE GENOMIC DNA]</scope>
    <source>
        <strain evidence="3 4">W4I11</strain>
    </source>
</reference>
<dbReference type="Gene3D" id="3.40.605.10">
    <property type="entry name" value="Aldehyde Dehydrogenase, Chain A, domain 1"/>
    <property type="match status" value="1"/>
</dbReference>
<dbReference type="Pfam" id="PF00171">
    <property type="entry name" value="Aldedh"/>
    <property type="match status" value="1"/>
</dbReference>
<feature type="domain" description="Aldehyde dehydrogenase" evidence="2">
    <location>
        <begin position="45"/>
        <end position="503"/>
    </location>
</feature>
<dbReference type="EMBL" id="JAUSZT010000002">
    <property type="protein sequence ID" value="MDQ0996355.1"/>
    <property type="molecule type" value="Genomic_DNA"/>
</dbReference>
<organism evidence="3 4">
    <name type="scientific">Phyllobacterium ifriqiyense</name>
    <dbReference type="NCBI Taxonomy" id="314238"/>
    <lineage>
        <taxon>Bacteria</taxon>
        <taxon>Pseudomonadati</taxon>
        <taxon>Pseudomonadota</taxon>
        <taxon>Alphaproteobacteria</taxon>
        <taxon>Hyphomicrobiales</taxon>
        <taxon>Phyllobacteriaceae</taxon>
        <taxon>Phyllobacterium</taxon>
    </lineage>
</organism>
<dbReference type="InterPro" id="IPR016162">
    <property type="entry name" value="Ald_DH_N"/>
</dbReference>
<protein>
    <submittedName>
        <fullName evidence="3">Acyl-CoA reductase-like NAD-dependent aldehyde dehydrogenase</fullName>
    </submittedName>
</protein>
<comment type="caution">
    <text evidence="3">The sequence shown here is derived from an EMBL/GenBank/DDBJ whole genome shotgun (WGS) entry which is preliminary data.</text>
</comment>